<name>A0AAN4YX72_9BILA</name>
<feature type="transmembrane region" description="Helical" evidence="1">
    <location>
        <begin position="20"/>
        <end position="38"/>
    </location>
</feature>
<keyword evidence="1" id="KW-0472">Membrane</keyword>
<sequence length="164" mass="18317">GVPTDNVERHCKVERDTIELFRAMLSIFLCALLLASVVEARVTFQLSEVLQENDLGLENRAPFKCENGCNAYTDSQSNNMYITEYNDQTGLYSIVVKSREATARSVITVFSPISTVDFGDDQVGQHYAHVEWSKTGVISQSARSSTIYAMSTVCRRKASPIVHR</sequence>
<dbReference type="Proteomes" id="UP001328107">
    <property type="component" value="Unassembled WGS sequence"/>
</dbReference>
<feature type="non-terminal residue" evidence="2">
    <location>
        <position position="1"/>
    </location>
</feature>
<evidence type="ECO:0000313" key="2">
    <source>
        <dbReference type="EMBL" id="GMR30652.1"/>
    </source>
</evidence>
<accession>A0AAN4YX72</accession>
<keyword evidence="3" id="KW-1185">Reference proteome</keyword>
<dbReference type="EMBL" id="BTRK01000001">
    <property type="protein sequence ID" value="GMR30652.1"/>
    <property type="molecule type" value="Genomic_DNA"/>
</dbReference>
<keyword evidence="1" id="KW-1133">Transmembrane helix</keyword>
<reference evidence="3" key="1">
    <citation type="submission" date="2022-10" db="EMBL/GenBank/DDBJ databases">
        <title>Genome assembly of Pristionchus species.</title>
        <authorList>
            <person name="Yoshida K."/>
            <person name="Sommer R.J."/>
        </authorList>
    </citation>
    <scope>NUCLEOTIDE SEQUENCE [LARGE SCALE GENOMIC DNA]</scope>
    <source>
        <strain evidence="3">RS5460</strain>
    </source>
</reference>
<evidence type="ECO:0000313" key="3">
    <source>
        <dbReference type="Proteomes" id="UP001328107"/>
    </source>
</evidence>
<gene>
    <name evidence="2" type="ORF">PMAYCL1PPCAC_00847</name>
</gene>
<protein>
    <submittedName>
        <fullName evidence="2">Uncharacterized protein</fullName>
    </submittedName>
</protein>
<dbReference type="AlphaFoldDB" id="A0AAN4YX72"/>
<comment type="caution">
    <text evidence="2">The sequence shown here is derived from an EMBL/GenBank/DDBJ whole genome shotgun (WGS) entry which is preliminary data.</text>
</comment>
<evidence type="ECO:0000256" key="1">
    <source>
        <dbReference type="SAM" id="Phobius"/>
    </source>
</evidence>
<proteinExistence type="predicted"/>
<keyword evidence="1" id="KW-0812">Transmembrane</keyword>
<organism evidence="2 3">
    <name type="scientific">Pristionchus mayeri</name>
    <dbReference type="NCBI Taxonomy" id="1317129"/>
    <lineage>
        <taxon>Eukaryota</taxon>
        <taxon>Metazoa</taxon>
        <taxon>Ecdysozoa</taxon>
        <taxon>Nematoda</taxon>
        <taxon>Chromadorea</taxon>
        <taxon>Rhabditida</taxon>
        <taxon>Rhabditina</taxon>
        <taxon>Diplogasteromorpha</taxon>
        <taxon>Diplogasteroidea</taxon>
        <taxon>Neodiplogasteridae</taxon>
        <taxon>Pristionchus</taxon>
    </lineage>
</organism>